<sequence>MENPPVEPGHRRFRFTLPVQVFTAVGAVVVALLTTGTVANGALELVHEADEEMIAAEGQLSESMIELRDALWSSRAASLRIDAATRGQAAARIDDLKASFAVFEERLAAFTSDYAETFGEPLPSVDLVQQTWEGYKAAALVDGTAKITSTGATSGTATGGFGVTLDSQLGEFSRFVDQRLEDRLATTAAQAASAQRMFVIITVIGLAGGIAAGVVVARRIRRNSAALKDAIKALADGDLTVEPQVRSRDEMGEMAHLLTQAQSSLRETMAGVVSSAVTVAAAAEELSAANAQVSAGSQETSARAGVVANAADEVNRSVQAVASGAEQMGASIKEISHHANEASRVAAQATSVAESTNEKIGRLGASSQEIGDVIKVISSIAEQTNLLALNATIEAARAGEAGKGFAVVAGEVKDLAQETAKATEEVARRVSAIQEDTGGAVEAIGEISAIVKQINDFQLTIASAVEEQTATTAEMSRGVAEAATGSGDIAGSISSVAQSSIEASTTLEQMGASVAELAELSADLRAKVATFTY</sequence>
<dbReference type="InterPro" id="IPR004089">
    <property type="entry name" value="MCPsignal_dom"/>
</dbReference>
<dbReference type="PANTHER" id="PTHR32089:SF112">
    <property type="entry name" value="LYSOZYME-LIKE PROTEIN-RELATED"/>
    <property type="match status" value="1"/>
</dbReference>
<dbReference type="GO" id="GO:0007165">
    <property type="term" value="P:signal transduction"/>
    <property type="evidence" value="ECO:0007669"/>
    <property type="project" value="UniProtKB-KW"/>
</dbReference>
<evidence type="ECO:0000259" key="8">
    <source>
        <dbReference type="PROSITE" id="PS50885"/>
    </source>
</evidence>
<evidence type="ECO:0000256" key="3">
    <source>
        <dbReference type="ARBA" id="ARBA00023224"/>
    </source>
</evidence>
<feature type="transmembrane region" description="Helical" evidence="6">
    <location>
        <begin position="197"/>
        <end position="217"/>
    </location>
</feature>
<evidence type="ECO:0000259" key="7">
    <source>
        <dbReference type="PROSITE" id="PS50111"/>
    </source>
</evidence>
<dbReference type="eggNOG" id="COG0840">
    <property type="taxonomic scope" value="Bacteria"/>
</dbReference>
<dbReference type="GO" id="GO:0016020">
    <property type="term" value="C:membrane"/>
    <property type="evidence" value="ECO:0007669"/>
    <property type="project" value="InterPro"/>
</dbReference>
<dbReference type="CDD" id="cd06225">
    <property type="entry name" value="HAMP"/>
    <property type="match status" value="1"/>
</dbReference>
<dbReference type="AlphaFoldDB" id="A0A1H6ZPP7"/>
<dbReference type="SUPFAM" id="SSF58104">
    <property type="entry name" value="Methyl-accepting chemotaxis protein (MCP) signaling domain"/>
    <property type="match status" value="1"/>
</dbReference>
<dbReference type="PRINTS" id="PR00260">
    <property type="entry name" value="CHEMTRNSDUCR"/>
</dbReference>
<dbReference type="SMART" id="SM00304">
    <property type="entry name" value="HAMP"/>
    <property type="match status" value="1"/>
</dbReference>
<keyword evidence="10" id="KW-1185">Reference proteome</keyword>
<dbReference type="Pfam" id="PF00672">
    <property type="entry name" value="HAMP"/>
    <property type="match status" value="1"/>
</dbReference>
<dbReference type="PROSITE" id="PS50885">
    <property type="entry name" value="HAMP"/>
    <property type="match status" value="1"/>
</dbReference>
<dbReference type="Proteomes" id="UP000183315">
    <property type="component" value="Unassembled WGS sequence"/>
</dbReference>
<protein>
    <submittedName>
        <fullName evidence="9">Methyl-accepting chemotaxis protein</fullName>
    </submittedName>
</protein>
<name>A0A1H6ZPP7_9MICO</name>
<dbReference type="Pfam" id="PF00015">
    <property type="entry name" value="MCPsignal"/>
    <property type="match status" value="1"/>
</dbReference>
<dbReference type="InterPro" id="IPR003660">
    <property type="entry name" value="HAMP_dom"/>
</dbReference>
<dbReference type="RefSeq" id="WP_081953419.1">
    <property type="nucleotide sequence ID" value="NZ_BBLU01000023.1"/>
</dbReference>
<dbReference type="PROSITE" id="PS50111">
    <property type="entry name" value="CHEMOTAXIS_TRANSDUC_2"/>
    <property type="match status" value="1"/>
</dbReference>
<accession>A0A1H6ZPP7</accession>
<evidence type="ECO:0000313" key="9">
    <source>
        <dbReference type="EMBL" id="SEJ55473.1"/>
    </source>
</evidence>
<evidence type="ECO:0000256" key="6">
    <source>
        <dbReference type="SAM" id="Phobius"/>
    </source>
</evidence>
<dbReference type="GO" id="GO:0004888">
    <property type="term" value="F:transmembrane signaling receptor activity"/>
    <property type="evidence" value="ECO:0007669"/>
    <property type="project" value="InterPro"/>
</dbReference>
<gene>
    <name evidence="9" type="ORF">SAMN05421637_2171</name>
</gene>
<keyword evidence="1 6" id="KW-0812">Transmembrane</keyword>
<dbReference type="SMART" id="SM00283">
    <property type="entry name" value="MA"/>
    <property type="match status" value="1"/>
</dbReference>
<comment type="similarity">
    <text evidence="4">Belongs to the methyl-accepting chemotaxis (MCP) protein family.</text>
</comment>
<feature type="domain" description="HAMP" evidence="8">
    <location>
        <begin position="218"/>
        <end position="270"/>
    </location>
</feature>
<feature type="transmembrane region" description="Helical" evidence="6">
    <location>
        <begin position="21"/>
        <end position="43"/>
    </location>
</feature>
<evidence type="ECO:0000313" key="10">
    <source>
        <dbReference type="Proteomes" id="UP000183315"/>
    </source>
</evidence>
<dbReference type="PANTHER" id="PTHR32089">
    <property type="entry name" value="METHYL-ACCEPTING CHEMOTAXIS PROTEIN MCPB"/>
    <property type="match status" value="1"/>
</dbReference>
<dbReference type="STRING" id="1043493.SAMN05421637_2171"/>
<reference evidence="10" key="1">
    <citation type="submission" date="2016-10" db="EMBL/GenBank/DDBJ databases">
        <authorList>
            <person name="Varghese N."/>
        </authorList>
    </citation>
    <scope>NUCLEOTIDE SEQUENCE [LARGE SCALE GENOMIC DNA]</scope>
    <source>
        <strain evidence="10">DSM 24868</strain>
    </source>
</reference>
<evidence type="ECO:0000256" key="2">
    <source>
        <dbReference type="ARBA" id="ARBA00022989"/>
    </source>
</evidence>
<proteinExistence type="inferred from homology"/>
<evidence type="ECO:0000256" key="1">
    <source>
        <dbReference type="ARBA" id="ARBA00022692"/>
    </source>
</evidence>
<dbReference type="GO" id="GO:0006935">
    <property type="term" value="P:chemotaxis"/>
    <property type="evidence" value="ECO:0007669"/>
    <property type="project" value="InterPro"/>
</dbReference>
<dbReference type="EMBL" id="FNZI01000005">
    <property type="protein sequence ID" value="SEJ55473.1"/>
    <property type="molecule type" value="Genomic_DNA"/>
</dbReference>
<organism evidence="9 10">
    <name type="scientific">Demequina mangrovi</name>
    <dbReference type="NCBI Taxonomy" id="1043493"/>
    <lineage>
        <taxon>Bacteria</taxon>
        <taxon>Bacillati</taxon>
        <taxon>Actinomycetota</taxon>
        <taxon>Actinomycetes</taxon>
        <taxon>Micrococcales</taxon>
        <taxon>Demequinaceae</taxon>
        <taxon>Demequina</taxon>
    </lineage>
</organism>
<feature type="domain" description="Methyl-accepting transducer" evidence="7">
    <location>
        <begin position="275"/>
        <end position="518"/>
    </location>
</feature>
<dbReference type="OrthoDB" id="5171849at2"/>
<evidence type="ECO:0000256" key="4">
    <source>
        <dbReference type="ARBA" id="ARBA00029447"/>
    </source>
</evidence>
<keyword evidence="6" id="KW-0472">Membrane</keyword>
<keyword evidence="2 6" id="KW-1133">Transmembrane helix</keyword>
<keyword evidence="3 5" id="KW-0807">Transducer</keyword>
<evidence type="ECO:0000256" key="5">
    <source>
        <dbReference type="PROSITE-ProRule" id="PRU00284"/>
    </source>
</evidence>
<dbReference type="InterPro" id="IPR004090">
    <property type="entry name" value="Chemotax_Me-accpt_rcpt"/>
</dbReference>
<dbReference type="Gene3D" id="1.10.287.950">
    <property type="entry name" value="Methyl-accepting chemotaxis protein"/>
    <property type="match status" value="1"/>
</dbReference>